<gene>
    <name evidence="2" type="ORF">FPZ49_32935</name>
</gene>
<accession>A0A559JMA8</accession>
<dbReference type="EMBL" id="VNJI01000073">
    <property type="protein sequence ID" value="TVY01000.1"/>
    <property type="molecule type" value="Genomic_DNA"/>
</dbReference>
<evidence type="ECO:0000313" key="2">
    <source>
        <dbReference type="EMBL" id="TVY01000.1"/>
    </source>
</evidence>
<dbReference type="InterPro" id="IPR001387">
    <property type="entry name" value="Cro/C1-type_HTH"/>
</dbReference>
<name>A0A559JMA8_9BACL</name>
<evidence type="ECO:0000259" key="1">
    <source>
        <dbReference type="PROSITE" id="PS50943"/>
    </source>
</evidence>
<feature type="domain" description="HTH cro/C1-type" evidence="1">
    <location>
        <begin position="33"/>
        <end position="87"/>
    </location>
</feature>
<dbReference type="SUPFAM" id="SSF47413">
    <property type="entry name" value="lambda repressor-like DNA-binding domains"/>
    <property type="match status" value="1"/>
</dbReference>
<dbReference type="SMART" id="SM00530">
    <property type="entry name" value="HTH_XRE"/>
    <property type="match status" value="1"/>
</dbReference>
<dbReference type="AlphaFoldDB" id="A0A559JMA8"/>
<sequence>MLIERPSLYEWAFTFFIVSNKEMIHMSINGTMIRLLRVLYGLSQKDLADLIGCSDVYISYLETEKRRVTDRMTVRIRSELSLTDSEIRDLNELSQSTRRGVVLGNVPKHSGGEGQ</sequence>
<dbReference type="GO" id="GO:0003677">
    <property type="term" value="F:DNA binding"/>
    <property type="evidence" value="ECO:0007669"/>
    <property type="project" value="InterPro"/>
</dbReference>
<protein>
    <submittedName>
        <fullName evidence="2">Helix-turn-helix domain-containing protein</fullName>
    </submittedName>
</protein>
<keyword evidence="3" id="KW-1185">Reference proteome</keyword>
<dbReference type="Pfam" id="PF01381">
    <property type="entry name" value="HTH_3"/>
    <property type="match status" value="1"/>
</dbReference>
<proteinExistence type="predicted"/>
<dbReference type="CDD" id="cd00093">
    <property type="entry name" value="HTH_XRE"/>
    <property type="match status" value="1"/>
</dbReference>
<evidence type="ECO:0000313" key="3">
    <source>
        <dbReference type="Proteomes" id="UP000317036"/>
    </source>
</evidence>
<organism evidence="2 3">
    <name type="scientific">Paenibacillus cremeus</name>
    <dbReference type="NCBI Taxonomy" id="2163881"/>
    <lineage>
        <taxon>Bacteria</taxon>
        <taxon>Bacillati</taxon>
        <taxon>Bacillota</taxon>
        <taxon>Bacilli</taxon>
        <taxon>Bacillales</taxon>
        <taxon>Paenibacillaceae</taxon>
        <taxon>Paenibacillus</taxon>
    </lineage>
</organism>
<dbReference type="OrthoDB" id="9805605at2"/>
<dbReference type="Gene3D" id="1.10.260.40">
    <property type="entry name" value="lambda repressor-like DNA-binding domains"/>
    <property type="match status" value="1"/>
</dbReference>
<reference evidence="2 3" key="1">
    <citation type="submission" date="2019-07" db="EMBL/GenBank/DDBJ databases">
        <authorList>
            <person name="Kim J."/>
        </authorList>
    </citation>
    <scope>NUCLEOTIDE SEQUENCE [LARGE SCALE GENOMIC DNA]</scope>
    <source>
        <strain evidence="2 3">JC52</strain>
    </source>
</reference>
<dbReference type="InterPro" id="IPR010982">
    <property type="entry name" value="Lambda_DNA-bd_dom_sf"/>
</dbReference>
<dbReference type="Proteomes" id="UP000317036">
    <property type="component" value="Unassembled WGS sequence"/>
</dbReference>
<comment type="caution">
    <text evidence="2">The sequence shown here is derived from an EMBL/GenBank/DDBJ whole genome shotgun (WGS) entry which is preliminary data.</text>
</comment>
<dbReference type="PROSITE" id="PS50943">
    <property type="entry name" value="HTH_CROC1"/>
    <property type="match status" value="1"/>
</dbReference>